<evidence type="ECO:0000313" key="7">
    <source>
        <dbReference type="Proteomes" id="UP001147752"/>
    </source>
</evidence>
<proteinExistence type="inferred from homology"/>
<reference evidence="6" key="2">
    <citation type="journal article" date="2023" name="IMA Fungus">
        <title>Comparative genomic study of the Penicillium genus elucidates a diverse pangenome and 15 lateral gene transfer events.</title>
        <authorList>
            <person name="Petersen C."/>
            <person name="Sorensen T."/>
            <person name="Nielsen M.R."/>
            <person name="Sondergaard T.E."/>
            <person name="Sorensen J.L."/>
            <person name="Fitzpatrick D.A."/>
            <person name="Frisvad J.C."/>
            <person name="Nielsen K.L."/>
        </authorList>
    </citation>
    <scope>NUCLEOTIDE SEQUENCE</scope>
    <source>
        <strain evidence="6">IBT 3081</strain>
    </source>
</reference>
<organism evidence="6 7">
    <name type="scientific">Penicillium concentricum</name>
    <dbReference type="NCBI Taxonomy" id="293559"/>
    <lineage>
        <taxon>Eukaryota</taxon>
        <taxon>Fungi</taxon>
        <taxon>Dikarya</taxon>
        <taxon>Ascomycota</taxon>
        <taxon>Pezizomycotina</taxon>
        <taxon>Eurotiomycetes</taxon>
        <taxon>Eurotiomycetidae</taxon>
        <taxon>Eurotiales</taxon>
        <taxon>Aspergillaceae</taxon>
        <taxon>Penicillium</taxon>
    </lineage>
</organism>
<comment type="similarity">
    <text evidence="2 4">Belongs to the ATPase inhibitor family.</text>
</comment>
<dbReference type="SUPFAM" id="SSF64602">
    <property type="entry name" value="F1 ATPase inhibitor, IF1, C-terminal domain"/>
    <property type="match status" value="1"/>
</dbReference>
<comment type="subcellular location">
    <subcellularLocation>
        <location evidence="1">Mitochondrion</location>
    </subcellularLocation>
</comment>
<comment type="function">
    <text evidence="4">Inhibits the enzyme activity of ATPase.</text>
</comment>
<protein>
    <recommendedName>
        <fullName evidence="4">ATPase inhibitor, mitochondrial</fullName>
    </recommendedName>
</protein>
<dbReference type="GO" id="GO:0042030">
    <property type="term" value="F:ATPase inhibitor activity"/>
    <property type="evidence" value="ECO:0007669"/>
    <property type="project" value="InterPro"/>
</dbReference>
<dbReference type="InterPro" id="IPR007648">
    <property type="entry name" value="ATPase_inhibitor_mt"/>
</dbReference>
<evidence type="ECO:0000256" key="1">
    <source>
        <dbReference type="ARBA" id="ARBA00004173"/>
    </source>
</evidence>
<dbReference type="GO" id="GO:0005739">
    <property type="term" value="C:mitochondrion"/>
    <property type="evidence" value="ECO:0007669"/>
    <property type="project" value="UniProtKB-SubCell"/>
</dbReference>
<feature type="compositionally biased region" description="Basic and acidic residues" evidence="5">
    <location>
        <begin position="91"/>
        <end position="109"/>
    </location>
</feature>
<name>A0A9W9VCF9_9EURO</name>
<gene>
    <name evidence="6" type="ORF">N7517_006357</name>
</gene>
<sequence>MQATTRPVLRITTNLAILRSLSTTPRIMGAGDLGSTKSGFMAEYGTHCEIDDVISNHPNRKDSFAKREAAHEGMYIREREMEKLERLKAKVKEQRKHMDELDKHLEEYTKNQGGEQN</sequence>
<keyword evidence="3" id="KW-0496">Mitochondrion</keyword>
<reference evidence="6" key="1">
    <citation type="submission" date="2022-12" db="EMBL/GenBank/DDBJ databases">
        <authorList>
            <person name="Petersen C."/>
        </authorList>
    </citation>
    <scope>NUCLEOTIDE SEQUENCE</scope>
    <source>
        <strain evidence="6">IBT 3081</strain>
    </source>
</reference>
<dbReference type="EMBL" id="JAPZBT010000002">
    <property type="protein sequence ID" value="KAJ5374351.1"/>
    <property type="molecule type" value="Genomic_DNA"/>
</dbReference>
<keyword evidence="7" id="KW-1185">Reference proteome</keyword>
<evidence type="ECO:0000256" key="2">
    <source>
        <dbReference type="ARBA" id="ARBA00010901"/>
    </source>
</evidence>
<evidence type="ECO:0000256" key="3">
    <source>
        <dbReference type="ARBA" id="ARBA00023128"/>
    </source>
</evidence>
<evidence type="ECO:0000256" key="4">
    <source>
        <dbReference type="RuleBase" id="RU368087"/>
    </source>
</evidence>
<evidence type="ECO:0000256" key="5">
    <source>
        <dbReference type="SAM" id="MobiDB-lite"/>
    </source>
</evidence>
<dbReference type="RefSeq" id="XP_056580337.1">
    <property type="nucleotide sequence ID" value="XM_056724087.1"/>
</dbReference>
<accession>A0A9W9VCF9</accession>
<evidence type="ECO:0000313" key="6">
    <source>
        <dbReference type="EMBL" id="KAJ5374351.1"/>
    </source>
</evidence>
<dbReference type="Proteomes" id="UP001147752">
    <property type="component" value="Unassembled WGS sequence"/>
</dbReference>
<dbReference type="OrthoDB" id="5532350at2759"/>
<dbReference type="Gene3D" id="1.20.5.500">
    <property type="entry name" value="Single helix bin"/>
    <property type="match status" value="1"/>
</dbReference>
<dbReference type="GeneID" id="81463270"/>
<dbReference type="Pfam" id="PF04568">
    <property type="entry name" value="IATP"/>
    <property type="match status" value="1"/>
</dbReference>
<feature type="region of interest" description="Disordered" evidence="5">
    <location>
        <begin position="91"/>
        <end position="117"/>
    </location>
</feature>
<comment type="caution">
    <text evidence="6">The sequence shown here is derived from an EMBL/GenBank/DDBJ whole genome shotgun (WGS) entry which is preliminary data.</text>
</comment>
<dbReference type="AlphaFoldDB" id="A0A9W9VCF9"/>